<dbReference type="Pfam" id="PF01965">
    <property type="entry name" value="DJ-1_PfpI"/>
    <property type="match status" value="1"/>
</dbReference>
<dbReference type="PANTHER" id="PTHR48094">
    <property type="entry name" value="PROTEIN/NUCLEIC ACID DEGLYCASE DJ-1-RELATED"/>
    <property type="match status" value="1"/>
</dbReference>
<protein>
    <submittedName>
        <fullName evidence="2">DJ-1/PfpI family protein</fullName>
    </submittedName>
</protein>
<evidence type="ECO:0000313" key="3">
    <source>
        <dbReference type="Proteomes" id="UP001524478"/>
    </source>
</evidence>
<organism evidence="2 3">
    <name type="scientific">Tissierella carlieri</name>
    <dbReference type="NCBI Taxonomy" id="689904"/>
    <lineage>
        <taxon>Bacteria</taxon>
        <taxon>Bacillati</taxon>
        <taxon>Bacillota</taxon>
        <taxon>Tissierellia</taxon>
        <taxon>Tissierellales</taxon>
        <taxon>Tissierellaceae</taxon>
        <taxon>Tissierella</taxon>
    </lineage>
</organism>
<evidence type="ECO:0000259" key="1">
    <source>
        <dbReference type="Pfam" id="PF01965"/>
    </source>
</evidence>
<name>A0ABT1SBE9_9FIRM</name>
<dbReference type="Gene3D" id="3.40.50.880">
    <property type="match status" value="1"/>
</dbReference>
<dbReference type="RefSeq" id="WP_256311562.1">
    <property type="nucleotide sequence ID" value="NZ_JANGAC010000007.1"/>
</dbReference>
<proteinExistence type="predicted"/>
<dbReference type="PANTHER" id="PTHR48094:SF12">
    <property type="entry name" value="PARKINSON DISEASE PROTEIN 7 HOMOLOG"/>
    <property type="match status" value="1"/>
</dbReference>
<dbReference type="EMBL" id="JANGAC010000007">
    <property type="protein sequence ID" value="MCQ4923640.1"/>
    <property type="molecule type" value="Genomic_DNA"/>
</dbReference>
<comment type="caution">
    <text evidence="2">The sequence shown here is derived from an EMBL/GenBank/DDBJ whole genome shotgun (WGS) entry which is preliminary data.</text>
</comment>
<dbReference type="InterPro" id="IPR002818">
    <property type="entry name" value="DJ-1/PfpI"/>
</dbReference>
<sequence>MSKKKTAVLLYDDFSNYEFSVMLSMFFQAGKPYTTFSLTKEPVKSEEGLNVVCDALVEDLNIEEFDSLVLTGCMDLEPIINEERIYSFLKQFDLPRIKIASISSTPFLLARAGLLKNKRYLAGMLKEELLKHGHTTIEELEGMVDIAEYRESYEEIGHFIKDGNIITSVGAFFIEWAIEFGKMLELDFEPGWYGDFNKE</sequence>
<evidence type="ECO:0000313" key="2">
    <source>
        <dbReference type="EMBL" id="MCQ4923640.1"/>
    </source>
</evidence>
<dbReference type="InterPro" id="IPR029062">
    <property type="entry name" value="Class_I_gatase-like"/>
</dbReference>
<dbReference type="Proteomes" id="UP001524478">
    <property type="component" value="Unassembled WGS sequence"/>
</dbReference>
<accession>A0ABT1SBE9</accession>
<keyword evidence="3" id="KW-1185">Reference proteome</keyword>
<reference evidence="2 3" key="1">
    <citation type="submission" date="2022-06" db="EMBL/GenBank/DDBJ databases">
        <title>Isolation of gut microbiota from human fecal samples.</title>
        <authorList>
            <person name="Pamer E.G."/>
            <person name="Barat B."/>
            <person name="Waligurski E."/>
            <person name="Medina S."/>
            <person name="Paddock L."/>
            <person name="Mostad J."/>
        </authorList>
    </citation>
    <scope>NUCLEOTIDE SEQUENCE [LARGE SCALE GENOMIC DNA]</scope>
    <source>
        <strain evidence="2 3">DFI.7.95</strain>
    </source>
</reference>
<gene>
    <name evidence="2" type="ORF">NE686_11110</name>
</gene>
<dbReference type="SUPFAM" id="SSF52317">
    <property type="entry name" value="Class I glutamine amidotransferase-like"/>
    <property type="match status" value="1"/>
</dbReference>
<dbReference type="InterPro" id="IPR050325">
    <property type="entry name" value="Prot/Nucl_acid_deglycase"/>
</dbReference>
<feature type="domain" description="DJ-1/PfpI" evidence="1">
    <location>
        <begin position="4"/>
        <end position="175"/>
    </location>
</feature>